<gene>
    <name evidence="1" type="ORF">SPARVUS_LOCUS1999677</name>
</gene>
<keyword evidence="2" id="KW-1185">Reference proteome</keyword>
<evidence type="ECO:0000313" key="1">
    <source>
        <dbReference type="EMBL" id="CAI9541884.1"/>
    </source>
</evidence>
<name>A0ABN9B0Q9_9NEOB</name>
<reference evidence="1" key="1">
    <citation type="submission" date="2023-05" db="EMBL/GenBank/DDBJ databases">
        <authorList>
            <person name="Stuckert A."/>
        </authorList>
    </citation>
    <scope>NUCLEOTIDE SEQUENCE</scope>
</reference>
<protein>
    <submittedName>
        <fullName evidence="1">Uncharacterized protein</fullName>
    </submittedName>
</protein>
<dbReference type="Proteomes" id="UP001162483">
    <property type="component" value="Unassembled WGS sequence"/>
</dbReference>
<comment type="caution">
    <text evidence="1">The sequence shown here is derived from an EMBL/GenBank/DDBJ whole genome shotgun (WGS) entry which is preliminary data.</text>
</comment>
<accession>A0ABN9B0Q9</accession>
<organism evidence="1 2">
    <name type="scientific">Staurois parvus</name>
    <dbReference type="NCBI Taxonomy" id="386267"/>
    <lineage>
        <taxon>Eukaryota</taxon>
        <taxon>Metazoa</taxon>
        <taxon>Chordata</taxon>
        <taxon>Craniata</taxon>
        <taxon>Vertebrata</taxon>
        <taxon>Euteleostomi</taxon>
        <taxon>Amphibia</taxon>
        <taxon>Batrachia</taxon>
        <taxon>Anura</taxon>
        <taxon>Neobatrachia</taxon>
        <taxon>Ranoidea</taxon>
        <taxon>Ranidae</taxon>
        <taxon>Staurois</taxon>
    </lineage>
</organism>
<evidence type="ECO:0000313" key="2">
    <source>
        <dbReference type="Proteomes" id="UP001162483"/>
    </source>
</evidence>
<proteinExistence type="predicted"/>
<sequence length="78" mass="8479">LAYIWPLRHYSCHFHQPYPSTNNNNGVLLLLLNPTMGHQGQTDHWGTRALPEGPGSVGGPMRCFFGCGLSVGEDTGTP</sequence>
<feature type="non-terminal residue" evidence="1">
    <location>
        <position position="1"/>
    </location>
</feature>
<dbReference type="EMBL" id="CATNWA010002054">
    <property type="protein sequence ID" value="CAI9541884.1"/>
    <property type="molecule type" value="Genomic_DNA"/>
</dbReference>